<proteinExistence type="predicted"/>
<dbReference type="RefSeq" id="WP_133854253.1">
    <property type="nucleotide sequence ID" value="NZ_SNXZ01000011.1"/>
</dbReference>
<accession>A0A4V3CXE9</accession>
<comment type="caution">
    <text evidence="1">The sequence shown here is derived from an EMBL/GenBank/DDBJ whole genome shotgun (WGS) entry which is preliminary data.</text>
</comment>
<name>A0A4V3CXE9_LABRH</name>
<evidence type="ECO:0000313" key="2">
    <source>
        <dbReference type="Proteomes" id="UP000295444"/>
    </source>
</evidence>
<protein>
    <submittedName>
        <fullName evidence="1">Uncharacterized protein</fullName>
    </submittedName>
</protein>
<dbReference type="Proteomes" id="UP000295444">
    <property type="component" value="Unassembled WGS sequence"/>
</dbReference>
<keyword evidence="2" id="KW-1185">Reference proteome</keyword>
<organism evidence="1 2">
    <name type="scientific">Labedaea rhizosphaerae</name>
    <dbReference type="NCBI Taxonomy" id="598644"/>
    <lineage>
        <taxon>Bacteria</taxon>
        <taxon>Bacillati</taxon>
        <taxon>Actinomycetota</taxon>
        <taxon>Actinomycetes</taxon>
        <taxon>Pseudonocardiales</taxon>
        <taxon>Pseudonocardiaceae</taxon>
        <taxon>Labedaea</taxon>
    </lineage>
</organism>
<gene>
    <name evidence="1" type="ORF">EV186_111104</name>
</gene>
<sequence length="76" mass="8372">MTDEELIVAIALARMDNPGLELEDVVALVLRRMGDDAVLEFASRTLAMRGELRGAMFQAAVEHVMRVVFTLRGPAD</sequence>
<dbReference type="EMBL" id="SNXZ01000011">
    <property type="protein sequence ID" value="TDP89978.1"/>
    <property type="molecule type" value="Genomic_DNA"/>
</dbReference>
<dbReference type="OrthoDB" id="4563938at2"/>
<reference evidence="1 2" key="1">
    <citation type="submission" date="2019-03" db="EMBL/GenBank/DDBJ databases">
        <title>Genomic Encyclopedia of Type Strains, Phase IV (KMG-IV): sequencing the most valuable type-strain genomes for metagenomic binning, comparative biology and taxonomic classification.</title>
        <authorList>
            <person name="Goeker M."/>
        </authorList>
    </citation>
    <scope>NUCLEOTIDE SEQUENCE [LARGE SCALE GENOMIC DNA]</scope>
    <source>
        <strain evidence="1 2">DSM 45361</strain>
    </source>
</reference>
<dbReference type="AlphaFoldDB" id="A0A4V3CXE9"/>
<evidence type="ECO:0000313" key="1">
    <source>
        <dbReference type="EMBL" id="TDP89978.1"/>
    </source>
</evidence>